<keyword evidence="1" id="KW-1185">Reference proteome</keyword>
<evidence type="ECO:0000313" key="2">
    <source>
        <dbReference type="WBParaSite" id="sdigi.contig450.g8410.t1"/>
    </source>
</evidence>
<reference evidence="2" key="1">
    <citation type="submission" date="2022-11" db="UniProtKB">
        <authorList>
            <consortium name="WormBaseParasite"/>
        </authorList>
    </citation>
    <scope>IDENTIFICATION</scope>
</reference>
<name>A0A915Q1G4_9BILA</name>
<protein>
    <submittedName>
        <fullName evidence="2">Uncharacterized protein</fullName>
    </submittedName>
</protein>
<dbReference type="Proteomes" id="UP000887581">
    <property type="component" value="Unplaced"/>
</dbReference>
<sequence length="98" mass="10936">MQLAQMRAAENALIKRSDLFPTLKNCTKQNTTQNRRDIGHIAKMKYELASRVKPLTLFDSSHASQQDGGLSLTDDAQSSRQQIISLLDLKFDADGCLI</sequence>
<dbReference type="AlphaFoldDB" id="A0A915Q1G4"/>
<evidence type="ECO:0000313" key="1">
    <source>
        <dbReference type="Proteomes" id="UP000887581"/>
    </source>
</evidence>
<dbReference type="WBParaSite" id="sdigi.contig450.g8410.t1">
    <property type="protein sequence ID" value="sdigi.contig450.g8410.t1"/>
    <property type="gene ID" value="sdigi.contig450.g8410"/>
</dbReference>
<accession>A0A915Q1G4</accession>
<organism evidence="1 2">
    <name type="scientific">Setaria digitata</name>
    <dbReference type="NCBI Taxonomy" id="48799"/>
    <lineage>
        <taxon>Eukaryota</taxon>
        <taxon>Metazoa</taxon>
        <taxon>Ecdysozoa</taxon>
        <taxon>Nematoda</taxon>
        <taxon>Chromadorea</taxon>
        <taxon>Rhabditida</taxon>
        <taxon>Spirurina</taxon>
        <taxon>Spiruromorpha</taxon>
        <taxon>Filarioidea</taxon>
        <taxon>Setariidae</taxon>
        <taxon>Setaria</taxon>
    </lineage>
</organism>
<proteinExistence type="predicted"/>